<dbReference type="Gene3D" id="3.30.160.390">
    <property type="entry name" value="Integrase, DNA-binding domain"/>
    <property type="match status" value="1"/>
</dbReference>
<evidence type="ECO:0000256" key="10">
    <source>
        <dbReference type="PROSITE-ProRule" id="PRU01248"/>
    </source>
</evidence>
<keyword evidence="6" id="KW-0233">DNA recombination</keyword>
<dbReference type="GO" id="GO:0006310">
    <property type="term" value="P:DNA recombination"/>
    <property type="evidence" value="ECO:0007669"/>
    <property type="project" value="UniProtKB-KW"/>
</dbReference>
<reference evidence="13 14" key="1">
    <citation type="submission" date="2020-07" db="EMBL/GenBank/DDBJ databases">
        <title>Complete genome sequence of Achromobacter sp. phage Mano.</title>
        <authorList>
            <person name="Bartz M.L."/>
            <person name="Yao G.W."/>
            <person name="Le T."/>
            <person name="Gonzalez C."/>
            <person name="Young R."/>
            <person name="Liu M."/>
        </authorList>
    </citation>
    <scope>NUCLEOTIDE SEQUENCE [LARGE SCALE GENOMIC DNA]</scope>
</reference>
<dbReference type="InterPro" id="IPR002104">
    <property type="entry name" value="Integrase_catalytic"/>
</dbReference>
<dbReference type="EMBL" id="MT708550">
    <property type="protein sequence ID" value="QOE32759.1"/>
    <property type="molecule type" value="Genomic_DNA"/>
</dbReference>
<keyword evidence="14" id="KW-1185">Reference proteome</keyword>
<evidence type="ECO:0000313" key="14">
    <source>
        <dbReference type="Proteomes" id="UP000516893"/>
    </source>
</evidence>
<name>A0A7L8G7Q8_9CAUD</name>
<evidence type="ECO:0000256" key="5">
    <source>
        <dbReference type="ARBA" id="ARBA00023125"/>
    </source>
</evidence>
<keyword evidence="3" id="KW-0808">Transferase</keyword>
<dbReference type="Pfam" id="PF00589">
    <property type="entry name" value="Phage_integrase"/>
    <property type="match status" value="1"/>
</dbReference>
<evidence type="ECO:0000313" key="13">
    <source>
        <dbReference type="EMBL" id="QOE32759.1"/>
    </source>
</evidence>
<keyword evidence="4" id="KW-0229">DNA integration</keyword>
<evidence type="ECO:0000259" key="11">
    <source>
        <dbReference type="PROSITE" id="PS51898"/>
    </source>
</evidence>
<dbReference type="PROSITE" id="PS51898">
    <property type="entry name" value="TYR_RECOMBINASE"/>
    <property type="match status" value="1"/>
</dbReference>
<dbReference type="PANTHER" id="PTHR30629">
    <property type="entry name" value="PROPHAGE INTEGRASE"/>
    <property type="match status" value="1"/>
</dbReference>
<dbReference type="GO" id="GO:0046718">
    <property type="term" value="P:symbiont entry into host cell"/>
    <property type="evidence" value="ECO:0007669"/>
    <property type="project" value="UniProtKB-KW"/>
</dbReference>
<dbReference type="InterPro" id="IPR010998">
    <property type="entry name" value="Integrase_recombinase_N"/>
</dbReference>
<dbReference type="PROSITE" id="PS51900">
    <property type="entry name" value="CB"/>
    <property type="match status" value="1"/>
</dbReference>
<evidence type="ECO:0000256" key="6">
    <source>
        <dbReference type="ARBA" id="ARBA00023172"/>
    </source>
</evidence>
<protein>
    <recommendedName>
        <fullName evidence="2">Integrase</fullName>
    </recommendedName>
</protein>
<evidence type="ECO:0000256" key="2">
    <source>
        <dbReference type="ARBA" id="ARBA00016082"/>
    </source>
</evidence>
<dbReference type="PANTHER" id="PTHR30629:SF2">
    <property type="entry name" value="PROPHAGE INTEGRASE INTS-RELATED"/>
    <property type="match status" value="1"/>
</dbReference>
<comment type="similarity">
    <text evidence="1">Belongs to the 'phage' integrase family.</text>
</comment>
<feature type="domain" description="Tyr recombinase" evidence="11">
    <location>
        <begin position="244"/>
        <end position="425"/>
    </location>
</feature>
<feature type="domain" description="Core-binding (CB)" evidence="12">
    <location>
        <begin position="128"/>
        <end position="211"/>
    </location>
</feature>
<dbReference type="GO" id="GO:0016740">
    <property type="term" value="F:transferase activity"/>
    <property type="evidence" value="ECO:0007669"/>
    <property type="project" value="UniProtKB-KW"/>
</dbReference>
<proteinExistence type="inferred from homology"/>
<evidence type="ECO:0000256" key="7">
    <source>
        <dbReference type="ARBA" id="ARBA00023195"/>
    </source>
</evidence>
<dbReference type="InterPro" id="IPR038488">
    <property type="entry name" value="Integrase_DNA-bd_sf"/>
</dbReference>
<dbReference type="GO" id="GO:0003677">
    <property type="term" value="F:DNA binding"/>
    <property type="evidence" value="ECO:0007669"/>
    <property type="project" value="UniProtKB-UniRule"/>
</dbReference>
<dbReference type="Gene3D" id="1.10.150.130">
    <property type="match status" value="1"/>
</dbReference>
<evidence type="ECO:0000259" key="12">
    <source>
        <dbReference type="PROSITE" id="PS51900"/>
    </source>
</evidence>
<dbReference type="CDD" id="cd00801">
    <property type="entry name" value="INT_P4_C"/>
    <property type="match status" value="1"/>
</dbReference>
<dbReference type="Proteomes" id="UP000516893">
    <property type="component" value="Segment"/>
</dbReference>
<keyword evidence="5 10" id="KW-0238">DNA-binding</keyword>
<evidence type="ECO:0000256" key="4">
    <source>
        <dbReference type="ARBA" id="ARBA00022908"/>
    </source>
</evidence>
<dbReference type="InterPro" id="IPR013762">
    <property type="entry name" value="Integrase-like_cat_sf"/>
</dbReference>
<dbReference type="InterPro" id="IPR044068">
    <property type="entry name" value="CB"/>
</dbReference>
<dbReference type="Gene3D" id="1.10.443.10">
    <property type="entry name" value="Intergrase catalytic core"/>
    <property type="match status" value="1"/>
</dbReference>
<dbReference type="GO" id="GO:0015074">
    <property type="term" value="P:DNA integration"/>
    <property type="evidence" value="ECO:0007669"/>
    <property type="project" value="UniProtKB-KW"/>
</dbReference>
<evidence type="ECO:0000256" key="1">
    <source>
        <dbReference type="ARBA" id="ARBA00008857"/>
    </source>
</evidence>
<sequence>MKKQQFRVVRRKWLAYKQAFTFRKPIPKPIPGIDMLTDRQIQAAIRGARGETILNDGARGKGAGSLRLRIRVGARGVTATWFAWWQQDGKPATMTLGKYPELTLAEAREKCDQAVGQARNPAAAQVPATDRTVAKLFAGYIAAMRQDGKRSADEVEGQLDRAKDVLGADTPAGDVTPADIAKVLTPIYDRGARVMADRMRAYLSAAFNWGIEAANDYRAKHRQDWGIKANPAAQVKRDTAANVARDRNLSADEMADLWHAVAGEGFMDGTGAAIRLLLCCGQRVQETMRLEGKDVDLDAAVWTMPARKTKGGKNAHQVPLPHQAVEVLRPLVKKYGAGPLFPARFGESERQLASSVGKAIRRWLVDTKRERFQARDLRRTWKSRAHDAGIDRFTRDLIQQHAKGDTGSKHYDRAEYMPQMREAMDKWAAWLDCNVVNKQQQKMAA</sequence>
<dbReference type="GO" id="GO:0044826">
    <property type="term" value="P:viral genome integration into host DNA"/>
    <property type="evidence" value="ECO:0007669"/>
    <property type="project" value="UniProtKB-KW"/>
</dbReference>
<evidence type="ECO:0000256" key="9">
    <source>
        <dbReference type="ARBA" id="ARBA00049605"/>
    </source>
</evidence>
<comment type="function">
    <text evidence="9">Integrase is necessary for integration of the phage into the host genome by site-specific recombination. In conjunction with excisionase, integrase is also necessary for excision of the prophage from the host genome.</text>
</comment>
<evidence type="ECO:0000256" key="8">
    <source>
        <dbReference type="ARBA" id="ARBA00023296"/>
    </source>
</evidence>
<keyword evidence="8" id="KW-1160">Virus entry into host cell</keyword>
<gene>
    <name evidence="13" type="ORF">CPT_Mano_027</name>
</gene>
<dbReference type="InterPro" id="IPR025166">
    <property type="entry name" value="Integrase_DNA_bind_dom"/>
</dbReference>
<dbReference type="InterPro" id="IPR011010">
    <property type="entry name" value="DNA_brk_join_enz"/>
</dbReference>
<dbReference type="GO" id="GO:0075713">
    <property type="term" value="P:establishment of integrated proviral latency"/>
    <property type="evidence" value="ECO:0007669"/>
    <property type="project" value="UniProtKB-KW"/>
</dbReference>
<organism evidence="13 14">
    <name type="scientific">Achromobacter phage Mano</name>
    <dbReference type="NCBI Taxonomy" id="2767570"/>
    <lineage>
        <taxon>Viruses</taxon>
        <taxon>Duplodnaviria</taxon>
        <taxon>Heunggongvirae</taxon>
        <taxon>Uroviricota</taxon>
        <taxon>Caudoviricetes</taxon>
        <taxon>Manovirus</taxon>
        <taxon>Manovirus Mano</taxon>
    </lineage>
</organism>
<evidence type="ECO:0000256" key="3">
    <source>
        <dbReference type="ARBA" id="ARBA00022679"/>
    </source>
</evidence>
<dbReference type="InterPro" id="IPR050808">
    <property type="entry name" value="Phage_Integrase"/>
</dbReference>
<dbReference type="SUPFAM" id="SSF56349">
    <property type="entry name" value="DNA breaking-rejoining enzymes"/>
    <property type="match status" value="1"/>
</dbReference>
<dbReference type="Pfam" id="PF13356">
    <property type="entry name" value="Arm-DNA-bind_3"/>
    <property type="match status" value="1"/>
</dbReference>
<accession>A0A7L8G7Q8</accession>
<keyword evidence="7" id="KW-1179">Viral genome integration</keyword>